<evidence type="ECO:0000256" key="1">
    <source>
        <dbReference type="SAM" id="MobiDB-lite"/>
    </source>
</evidence>
<comment type="caution">
    <text evidence="2">The sequence shown here is derived from an EMBL/GenBank/DDBJ whole genome shotgun (WGS) entry which is preliminary data.</text>
</comment>
<dbReference type="EMBL" id="CAMAPC010000006">
    <property type="protein sequence ID" value="CAH9057658.1"/>
    <property type="molecule type" value="Genomic_DNA"/>
</dbReference>
<sequence length="843" mass="89772">MAAKASEDAAKASQSAATGSATSAASSKSAAKVSEDKAADYASAALASEGAAKGSETAAASSASSAASSKTAAASSKSAAASSASAAVVSKTAAKTSETNAASSASAAAASKAAAKISETNAAQSAATAQTSQAAAKTSEDNAANSVFEAQSIRNEVAEIAGGTAPDSQRLGGKTKAEVVSEARAGLQAADSKLQRLVDSEFDFTHGNDFRIRDGRALAAHTPEVLYVNYNGDFSNVSAKGAWTFSEPVTVSDVTLEATTGEYGDKALKVSNTRGYLKLGAQNNNFCHYETDRPNHWFNKEVRVQGEIYAGSGYSQKVYHEGHKPTPNEIGAVAKGESITLTNQEIVWSENSDGARIGFKNDADNDANSYLYFQTSDNLNEYFKWQHQTGASTVEWMSLKNASLSVKGRINAAGATFDAGNSTTVNIRANSSGAAVLNVCAEADAQTTGIVYVGQSPNHGGGIEYNGDNSPVTSDSGADFFTLFRRSNGQTHWTARNHQANNNWEFRSEVKAASFKEGNTPLTNKYHPKSAKLARFESSEIDTSGQDFKIRNKRVLVGATDKLVINYNADWAKVDARGEWDFNGDILARYDIKMAGDDSYIWTPNKANGSTGLYDPHSNITAFKYTNGQGFDYGADINITKNNPWLTLDSSSSGSVNIEQAAGISIGESGRDNAASLHISYQGNGYSYIGMGDLGADNIADNWAMQMNYQSRWVKFRSDIHLQDSNTKLAKGVSNTVRAITSHGYVDIGPMNTGWCHFETDRERFYFGQSLHVKGELYAGPNYNQKVIHQGNFNQQLQASANQVTSGDSQKFAGKTEQQWQDYIQDPVRAAVAVTNPIAAAFI</sequence>
<keyword evidence="3" id="KW-1185">Reference proteome</keyword>
<feature type="region of interest" description="Disordered" evidence="1">
    <location>
        <begin position="1"/>
        <end position="30"/>
    </location>
</feature>
<reference evidence="2" key="1">
    <citation type="submission" date="2022-07" db="EMBL/GenBank/DDBJ databases">
        <authorList>
            <person name="Criscuolo A."/>
        </authorList>
    </citation>
    <scope>NUCLEOTIDE SEQUENCE</scope>
    <source>
        <strain evidence="2">CIP111854</strain>
    </source>
</reference>
<proteinExistence type="predicted"/>
<evidence type="ECO:0000313" key="2">
    <source>
        <dbReference type="EMBL" id="CAH9057658.1"/>
    </source>
</evidence>
<organism evidence="2 3">
    <name type="scientific">Pseudoalteromonas holothuriae</name>
    <dbReference type="NCBI Taxonomy" id="2963714"/>
    <lineage>
        <taxon>Bacteria</taxon>
        <taxon>Pseudomonadati</taxon>
        <taxon>Pseudomonadota</taxon>
        <taxon>Gammaproteobacteria</taxon>
        <taxon>Alteromonadales</taxon>
        <taxon>Pseudoalteromonadaceae</taxon>
        <taxon>Pseudoalteromonas</taxon>
    </lineage>
</organism>
<protein>
    <submittedName>
        <fullName evidence="2">Uncharacterized protein</fullName>
    </submittedName>
</protein>
<dbReference type="Proteomes" id="UP001152467">
    <property type="component" value="Unassembled WGS sequence"/>
</dbReference>
<accession>A0A9W4QXU6</accession>
<evidence type="ECO:0000313" key="3">
    <source>
        <dbReference type="Proteomes" id="UP001152467"/>
    </source>
</evidence>
<gene>
    <name evidence="2" type="ORF">PSECIP111854_02042</name>
</gene>
<feature type="compositionally biased region" description="Basic and acidic residues" evidence="1">
    <location>
        <begin position="1"/>
        <end position="10"/>
    </location>
</feature>
<name>A0A9W4QXU6_9GAMM</name>
<feature type="compositionally biased region" description="Low complexity" evidence="1">
    <location>
        <begin position="11"/>
        <end position="30"/>
    </location>
</feature>
<dbReference type="AlphaFoldDB" id="A0A9W4QXU6"/>